<evidence type="ECO:0000313" key="7">
    <source>
        <dbReference type="Proteomes" id="UP000054007"/>
    </source>
</evidence>
<dbReference type="InterPro" id="IPR015943">
    <property type="entry name" value="WD40/YVTN_repeat-like_dom_sf"/>
</dbReference>
<dbReference type="GO" id="GO:0006406">
    <property type="term" value="P:mRNA export from nucleus"/>
    <property type="evidence" value="ECO:0007669"/>
    <property type="project" value="InterPro"/>
</dbReference>
<keyword evidence="1 4" id="KW-0853">WD repeat</keyword>
<proteinExistence type="inferred from homology"/>
<accession>A0A0D7BM37</accession>
<name>A0A0D7BM37_9AGAR</name>
<sequence length="350" mass="38235">MPPKEEEENAPVPRAGSPPPHTTFSVRGVHIPNFSTFRPRDYRLPGSSAASHVAWSCDGKKLAAVGNDRTTRVWHAEKPIDVRSAMSFTGSASEVDYVAWHPIHPELFITSSQSDKRILFWDARQSKSTQQVSLKNPPAKISYSPDGRKILYTVVTSQLYFLDLALRAGNTKETWGHVETPILPVTTAVWNHSGDSLVVLRGAESQFRSVEYPKMTTQDSASAHVGGCTAVALDPRGRYVVTGGRDSILNIFDMTEWICARNITCTEYETNALSFSFDGEFIAIGSKGNYVDIVGTETAALVHRIPSSAPALSVAWHPSRYVLAYCGVKAKDGAPASANVPSMSMFGLME</sequence>
<feature type="repeat" description="WD" evidence="4">
    <location>
        <begin position="221"/>
        <end position="254"/>
    </location>
</feature>
<evidence type="ECO:0000256" key="5">
    <source>
        <dbReference type="SAM" id="MobiDB-lite"/>
    </source>
</evidence>
<dbReference type="Pfam" id="PF00400">
    <property type="entry name" value="WD40"/>
    <property type="match status" value="2"/>
</dbReference>
<dbReference type="Gene3D" id="2.130.10.10">
    <property type="entry name" value="YVTN repeat-like/Quinoprotein amine dehydrogenase"/>
    <property type="match status" value="2"/>
</dbReference>
<feature type="region of interest" description="Disordered" evidence="5">
    <location>
        <begin position="1"/>
        <end position="25"/>
    </location>
</feature>
<dbReference type="STRING" id="1314674.A0A0D7BM37"/>
<dbReference type="OrthoDB" id="340259at2759"/>
<organism evidence="6 7">
    <name type="scientific">Cylindrobasidium torrendii FP15055 ss-10</name>
    <dbReference type="NCBI Taxonomy" id="1314674"/>
    <lineage>
        <taxon>Eukaryota</taxon>
        <taxon>Fungi</taxon>
        <taxon>Dikarya</taxon>
        <taxon>Basidiomycota</taxon>
        <taxon>Agaricomycotina</taxon>
        <taxon>Agaricomycetes</taxon>
        <taxon>Agaricomycetidae</taxon>
        <taxon>Agaricales</taxon>
        <taxon>Marasmiineae</taxon>
        <taxon>Physalacriaceae</taxon>
        <taxon>Cylindrobasidium</taxon>
    </lineage>
</organism>
<evidence type="ECO:0000256" key="4">
    <source>
        <dbReference type="PROSITE-ProRule" id="PRU00221"/>
    </source>
</evidence>
<dbReference type="EMBL" id="KN880453">
    <property type="protein sequence ID" value="KIY71532.1"/>
    <property type="molecule type" value="Genomic_DNA"/>
</dbReference>
<evidence type="ECO:0000256" key="1">
    <source>
        <dbReference type="ARBA" id="ARBA00022574"/>
    </source>
</evidence>
<comment type="similarity">
    <text evidence="3">Belongs to the THOC3 family.</text>
</comment>
<dbReference type="InterPro" id="IPR040132">
    <property type="entry name" value="Tex1/THOC3"/>
</dbReference>
<dbReference type="GO" id="GO:0000445">
    <property type="term" value="C:THO complex part of transcription export complex"/>
    <property type="evidence" value="ECO:0007669"/>
    <property type="project" value="TreeGrafter"/>
</dbReference>
<evidence type="ECO:0000256" key="2">
    <source>
        <dbReference type="ARBA" id="ARBA00022737"/>
    </source>
</evidence>
<dbReference type="AlphaFoldDB" id="A0A0D7BM37"/>
<keyword evidence="2" id="KW-0677">Repeat</keyword>
<protein>
    <submittedName>
        <fullName evidence="6">WD40 repeat-like protein</fullName>
    </submittedName>
</protein>
<keyword evidence="7" id="KW-1185">Reference proteome</keyword>
<dbReference type="SMART" id="SM00320">
    <property type="entry name" value="WD40"/>
    <property type="match status" value="5"/>
</dbReference>
<dbReference type="InterPro" id="IPR036322">
    <property type="entry name" value="WD40_repeat_dom_sf"/>
</dbReference>
<dbReference type="SUPFAM" id="SSF50978">
    <property type="entry name" value="WD40 repeat-like"/>
    <property type="match status" value="1"/>
</dbReference>
<evidence type="ECO:0000256" key="3">
    <source>
        <dbReference type="ARBA" id="ARBA00046343"/>
    </source>
</evidence>
<dbReference type="PANTHER" id="PTHR22839">
    <property type="entry name" value="THO COMPLEX SUBUNIT 3 THO3"/>
    <property type="match status" value="1"/>
</dbReference>
<dbReference type="Proteomes" id="UP000054007">
    <property type="component" value="Unassembled WGS sequence"/>
</dbReference>
<dbReference type="PANTHER" id="PTHR22839:SF0">
    <property type="entry name" value="THO COMPLEX SUBUNIT 3"/>
    <property type="match status" value="1"/>
</dbReference>
<dbReference type="PROSITE" id="PS50082">
    <property type="entry name" value="WD_REPEATS_2"/>
    <property type="match status" value="2"/>
</dbReference>
<feature type="repeat" description="WD" evidence="4">
    <location>
        <begin position="88"/>
        <end position="131"/>
    </location>
</feature>
<gene>
    <name evidence="6" type="ORF">CYLTODRAFT_418763</name>
</gene>
<evidence type="ECO:0000313" key="6">
    <source>
        <dbReference type="EMBL" id="KIY71532.1"/>
    </source>
</evidence>
<dbReference type="InterPro" id="IPR001680">
    <property type="entry name" value="WD40_rpt"/>
</dbReference>
<reference evidence="6 7" key="1">
    <citation type="journal article" date="2015" name="Fungal Genet. Biol.">
        <title>Evolution of novel wood decay mechanisms in Agaricales revealed by the genome sequences of Fistulina hepatica and Cylindrobasidium torrendii.</title>
        <authorList>
            <person name="Floudas D."/>
            <person name="Held B.W."/>
            <person name="Riley R."/>
            <person name="Nagy L.G."/>
            <person name="Koehler G."/>
            <person name="Ransdell A.S."/>
            <person name="Younus H."/>
            <person name="Chow J."/>
            <person name="Chiniquy J."/>
            <person name="Lipzen A."/>
            <person name="Tritt A."/>
            <person name="Sun H."/>
            <person name="Haridas S."/>
            <person name="LaButti K."/>
            <person name="Ohm R.A."/>
            <person name="Kues U."/>
            <person name="Blanchette R.A."/>
            <person name="Grigoriev I.V."/>
            <person name="Minto R.E."/>
            <person name="Hibbett D.S."/>
        </authorList>
    </citation>
    <scope>NUCLEOTIDE SEQUENCE [LARGE SCALE GENOMIC DNA]</scope>
    <source>
        <strain evidence="6 7">FP15055 ss-10</strain>
    </source>
</reference>